<dbReference type="Proteomes" id="UP001500221">
    <property type="component" value="Unassembled WGS sequence"/>
</dbReference>
<evidence type="ECO:0000256" key="1">
    <source>
        <dbReference type="SAM" id="MobiDB-lite"/>
    </source>
</evidence>
<dbReference type="SUPFAM" id="SSF109854">
    <property type="entry name" value="DinB/YfiT-like putative metalloenzymes"/>
    <property type="match status" value="1"/>
</dbReference>
<sequence length="219" mass="24023">MTKRTRIGTSGSSHPRPTRSCSTGPVDDEAAKALLRATLDSGRDAVLSKLEGLDDYDVRRPLTPTATNLLGLVKHLATWESRYLGHVLGRPCAEPVPPWEDRSARGTDSWVAEHETRDDVLTLFARVREHADATIAALPLDAPGEVPWWRPRETTLFDVLVHLVAETSRHAGHADILRETLDGVIGTDAARSVRVADDADSWAERWATVERTARAARGA</sequence>
<dbReference type="InterPro" id="IPR034660">
    <property type="entry name" value="DinB/YfiT-like"/>
</dbReference>
<protein>
    <submittedName>
        <fullName evidence="2">DinB family protein</fullName>
    </submittedName>
</protein>
<gene>
    <name evidence="2" type="ORF">GCM10023340_37620</name>
</gene>
<evidence type="ECO:0000313" key="3">
    <source>
        <dbReference type="Proteomes" id="UP001500221"/>
    </source>
</evidence>
<feature type="compositionally biased region" description="Polar residues" evidence="1">
    <location>
        <begin position="7"/>
        <end position="23"/>
    </location>
</feature>
<dbReference type="InterPro" id="IPR007061">
    <property type="entry name" value="MST-like"/>
</dbReference>
<organism evidence="2 3">
    <name type="scientific">Nocardioides marinquilinus</name>
    <dbReference type="NCBI Taxonomy" id="1210400"/>
    <lineage>
        <taxon>Bacteria</taxon>
        <taxon>Bacillati</taxon>
        <taxon>Actinomycetota</taxon>
        <taxon>Actinomycetes</taxon>
        <taxon>Propionibacteriales</taxon>
        <taxon>Nocardioidaceae</taxon>
        <taxon>Nocardioides</taxon>
    </lineage>
</organism>
<comment type="caution">
    <text evidence="2">The sequence shown here is derived from an EMBL/GenBank/DDBJ whole genome shotgun (WGS) entry which is preliminary data.</text>
</comment>
<feature type="region of interest" description="Disordered" evidence="1">
    <location>
        <begin position="1"/>
        <end position="26"/>
    </location>
</feature>
<dbReference type="Gene3D" id="1.20.120.450">
    <property type="entry name" value="dinb family like domain"/>
    <property type="match status" value="1"/>
</dbReference>
<dbReference type="EMBL" id="BAABKG010000005">
    <property type="protein sequence ID" value="GAA5154296.1"/>
    <property type="molecule type" value="Genomic_DNA"/>
</dbReference>
<keyword evidence="3" id="KW-1185">Reference proteome</keyword>
<name>A0ABP9Q3R8_9ACTN</name>
<accession>A0ABP9Q3R8</accession>
<dbReference type="RefSeq" id="WP_345462317.1">
    <property type="nucleotide sequence ID" value="NZ_BAABKG010000005.1"/>
</dbReference>
<reference evidence="3" key="1">
    <citation type="journal article" date="2019" name="Int. J. Syst. Evol. Microbiol.">
        <title>The Global Catalogue of Microorganisms (GCM) 10K type strain sequencing project: providing services to taxonomists for standard genome sequencing and annotation.</title>
        <authorList>
            <consortium name="The Broad Institute Genomics Platform"/>
            <consortium name="The Broad Institute Genome Sequencing Center for Infectious Disease"/>
            <person name="Wu L."/>
            <person name="Ma J."/>
        </authorList>
    </citation>
    <scope>NUCLEOTIDE SEQUENCE [LARGE SCALE GENOMIC DNA]</scope>
    <source>
        <strain evidence="3">JCM 18459</strain>
    </source>
</reference>
<proteinExistence type="predicted"/>
<dbReference type="Pfam" id="PF04978">
    <property type="entry name" value="MST"/>
    <property type="match status" value="1"/>
</dbReference>
<evidence type="ECO:0000313" key="2">
    <source>
        <dbReference type="EMBL" id="GAA5154296.1"/>
    </source>
</evidence>